<sequence length="215" mass="23270">MISAMPAVAVRRERRRSKTGRGLSSRQGSVTSLPHRPDSISTLNSLPTVGKGAARRWRHRGGTAQEQRARLLIYLATVLLVTGLVLLFLGVGAGVTHTRAIGLLFIAFGAVLCLIKVFITPEHNHTIVRRARLVSSRESLYVAPAVKTVPEETLDQVRREVQERTTDGAIADPSQPPTQSHTQPNSDGGSNHSLNVPETQGLISDHVAPLADGRF</sequence>
<feature type="compositionally biased region" description="Polar residues" evidence="1">
    <location>
        <begin position="185"/>
        <end position="202"/>
    </location>
</feature>
<evidence type="ECO:0000256" key="1">
    <source>
        <dbReference type="SAM" id="MobiDB-lite"/>
    </source>
</evidence>
<dbReference type="OrthoDB" id="6508645at2759"/>
<evidence type="ECO:0000313" key="4">
    <source>
        <dbReference type="Proteomes" id="UP000821853"/>
    </source>
</evidence>
<keyword evidence="2" id="KW-0472">Membrane</keyword>
<dbReference type="Proteomes" id="UP000821853">
    <property type="component" value="Unassembled WGS sequence"/>
</dbReference>
<organism evidence="3 4">
    <name type="scientific">Haemaphysalis longicornis</name>
    <name type="common">Bush tick</name>
    <dbReference type="NCBI Taxonomy" id="44386"/>
    <lineage>
        <taxon>Eukaryota</taxon>
        <taxon>Metazoa</taxon>
        <taxon>Ecdysozoa</taxon>
        <taxon>Arthropoda</taxon>
        <taxon>Chelicerata</taxon>
        <taxon>Arachnida</taxon>
        <taxon>Acari</taxon>
        <taxon>Parasitiformes</taxon>
        <taxon>Ixodida</taxon>
        <taxon>Ixodoidea</taxon>
        <taxon>Ixodidae</taxon>
        <taxon>Haemaphysalinae</taxon>
        <taxon>Haemaphysalis</taxon>
    </lineage>
</organism>
<keyword evidence="2" id="KW-1133">Transmembrane helix</keyword>
<feature type="region of interest" description="Disordered" evidence="1">
    <location>
        <begin position="1"/>
        <end position="40"/>
    </location>
</feature>
<feature type="compositionally biased region" description="Polar residues" evidence="1">
    <location>
        <begin position="22"/>
        <end position="32"/>
    </location>
</feature>
<keyword evidence="2" id="KW-0812">Transmembrane</keyword>
<evidence type="ECO:0000313" key="3">
    <source>
        <dbReference type="EMBL" id="KAH9378714.1"/>
    </source>
</evidence>
<name>A0A9J6GTD1_HAELO</name>
<dbReference type="EMBL" id="JABSTR010000009">
    <property type="protein sequence ID" value="KAH9378714.1"/>
    <property type="molecule type" value="Genomic_DNA"/>
</dbReference>
<protein>
    <submittedName>
        <fullName evidence="3">Uncharacterized protein</fullName>
    </submittedName>
</protein>
<dbReference type="VEuPathDB" id="VectorBase:HLOH_041539"/>
<evidence type="ECO:0000256" key="2">
    <source>
        <dbReference type="SAM" id="Phobius"/>
    </source>
</evidence>
<gene>
    <name evidence="3" type="ORF">HPB48_006098</name>
</gene>
<feature type="transmembrane region" description="Helical" evidence="2">
    <location>
        <begin position="100"/>
        <end position="119"/>
    </location>
</feature>
<feature type="region of interest" description="Disordered" evidence="1">
    <location>
        <begin position="159"/>
        <end position="215"/>
    </location>
</feature>
<proteinExistence type="predicted"/>
<reference evidence="3 4" key="1">
    <citation type="journal article" date="2020" name="Cell">
        <title>Large-Scale Comparative Analyses of Tick Genomes Elucidate Their Genetic Diversity and Vector Capacities.</title>
        <authorList>
            <consortium name="Tick Genome and Microbiome Consortium (TIGMIC)"/>
            <person name="Jia N."/>
            <person name="Wang J."/>
            <person name="Shi W."/>
            <person name="Du L."/>
            <person name="Sun Y."/>
            <person name="Zhan W."/>
            <person name="Jiang J.F."/>
            <person name="Wang Q."/>
            <person name="Zhang B."/>
            <person name="Ji P."/>
            <person name="Bell-Sakyi L."/>
            <person name="Cui X.M."/>
            <person name="Yuan T.T."/>
            <person name="Jiang B.G."/>
            <person name="Yang W.F."/>
            <person name="Lam T.T."/>
            <person name="Chang Q.C."/>
            <person name="Ding S.J."/>
            <person name="Wang X.J."/>
            <person name="Zhu J.G."/>
            <person name="Ruan X.D."/>
            <person name="Zhao L."/>
            <person name="Wei J.T."/>
            <person name="Ye R.Z."/>
            <person name="Que T.C."/>
            <person name="Du C.H."/>
            <person name="Zhou Y.H."/>
            <person name="Cheng J.X."/>
            <person name="Dai P.F."/>
            <person name="Guo W.B."/>
            <person name="Han X.H."/>
            <person name="Huang E.J."/>
            <person name="Li L.F."/>
            <person name="Wei W."/>
            <person name="Gao Y.C."/>
            <person name="Liu J.Z."/>
            <person name="Shao H.Z."/>
            <person name="Wang X."/>
            <person name="Wang C.C."/>
            <person name="Yang T.C."/>
            <person name="Huo Q.B."/>
            <person name="Li W."/>
            <person name="Chen H.Y."/>
            <person name="Chen S.E."/>
            <person name="Zhou L.G."/>
            <person name="Ni X.B."/>
            <person name="Tian J.H."/>
            <person name="Sheng Y."/>
            <person name="Liu T."/>
            <person name="Pan Y.S."/>
            <person name="Xia L.Y."/>
            <person name="Li J."/>
            <person name="Zhao F."/>
            <person name="Cao W.C."/>
        </authorList>
    </citation>
    <scope>NUCLEOTIDE SEQUENCE [LARGE SCALE GENOMIC DNA]</scope>
    <source>
        <strain evidence="3">HaeL-2018</strain>
    </source>
</reference>
<accession>A0A9J6GTD1</accession>
<dbReference type="OMA" id="HHTIVRR"/>
<comment type="caution">
    <text evidence="3">The sequence shown here is derived from an EMBL/GenBank/DDBJ whole genome shotgun (WGS) entry which is preliminary data.</text>
</comment>
<feature type="transmembrane region" description="Helical" evidence="2">
    <location>
        <begin position="71"/>
        <end position="94"/>
    </location>
</feature>
<keyword evidence="4" id="KW-1185">Reference proteome</keyword>
<dbReference type="AlphaFoldDB" id="A0A9J6GTD1"/>